<proteinExistence type="predicted"/>
<dbReference type="PANTHER" id="PTHR30373">
    <property type="entry name" value="UPF0603 PROTEIN YGCG"/>
    <property type="match status" value="1"/>
</dbReference>
<dbReference type="Proteomes" id="UP000254651">
    <property type="component" value="Unassembled WGS sequence"/>
</dbReference>
<dbReference type="EMBL" id="UGQS01000002">
    <property type="protein sequence ID" value="STZ76404.1"/>
    <property type="molecule type" value="Genomic_DNA"/>
</dbReference>
<dbReference type="PANTHER" id="PTHR30373:SF8">
    <property type="entry name" value="BLL7265 PROTEIN"/>
    <property type="match status" value="1"/>
</dbReference>
<feature type="domain" description="TPM" evidence="1">
    <location>
        <begin position="26"/>
        <end position="141"/>
    </location>
</feature>
<dbReference type="Gene3D" id="3.10.310.50">
    <property type="match status" value="1"/>
</dbReference>
<accession>A0A378UGA1</accession>
<reference evidence="2 3" key="1">
    <citation type="submission" date="2018-06" db="EMBL/GenBank/DDBJ databases">
        <authorList>
            <consortium name="Pathogen Informatics"/>
            <person name="Doyle S."/>
        </authorList>
    </citation>
    <scope>NUCLEOTIDE SEQUENCE [LARGE SCALE GENOMIC DNA]</scope>
    <source>
        <strain evidence="2 3">NCTC10295</strain>
    </source>
</reference>
<dbReference type="RefSeq" id="WP_066079490.1">
    <property type="nucleotide sequence ID" value="NZ_CP181246.1"/>
</dbReference>
<organism evidence="2 3">
    <name type="scientific">Bergeriella denitrificans</name>
    <name type="common">Neisseria denitrificans</name>
    <dbReference type="NCBI Taxonomy" id="494"/>
    <lineage>
        <taxon>Bacteria</taxon>
        <taxon>Pseudomonadati</taxon>
        <taxon>Pseudomonadota</taxon>
        <taxon>Betaproteobacteria</taxon>
        <taxon>Neisseriales</taxon>
        <taxon>Neisseriaceae</taxon>
        <taxon>Bergeriella</taxon>
    </lineage>
</organism>
<dbReference type="InterPro" id="IPR007621">
    <property type="entry name" value="TPM_dom"/>
</dbReference>
<dbReference type="Pfam" id="PF04536">
    <property type="entry name" value="TPM_phosphatase"/>
    <property type="match status" value="1"/>
</dbReference>
<evidence type="ECO:0000313" key="2">
    <source>
        <dbReference type="EMBL" id="STZ76404.1"/>
    </source>
</evidence>
<sequence length="168" mass="18856">MNTDKWKRLWRHWLHPRCRVEKWFPEAALQHLSAAVARSEQNHGGQIRFVVEACYRSGDILAGISPHTRALQWFERLEMGNTADGSGVLIYVSAADRAVEIIADKGISGKISAQEWQQVCKAMCAAFRHQRYTEGLAEGLRLSDALLAAAFPVQGEKRNELADEVVLV</sequence>
<keyword evidence="3" id="KW-1185">Reference proteome</keyword>
<protein>
    <submittedName>
        <fullName evidence="2">Domain of uncharacterized function (DUF477)</fullName>
    </submittedName>
</protein>
<evidence type="ECO:0000259" key="1">
    <source>
        <dbReference type="Pfam" id="PF04536"/>
    </source>
</evidence>
<gene>
    <name evidence="2" type="ORF">NCTC10295_01168</name>
</gene>
<dbReference type="AlphaFoldDB" id="A0A378UGA1"/>
<name>A0A378UGA1_BERDE</name>
<evidence type="ECO:0000313" key="3">
    <source>
        <dbReference type="Proteomes" id="UP000254651"/>
    </source>
</evidence>